<dbReference type="STRING" id="232089.SAMN05443544_0659"/>
<organism evidence="2 3">
    <name type="scientific">Agromyces cerinus subsp. cerinus</name>
    <dbReference type="NCBI Taxonomy" id="232089"/>
    <lineage>
        <taxon>Bacteria</taxon>
        <taxon>Bacillati</taxon>
        <taxon>Actinomycetota</taxon>
        <taxon>Actinomycetes</taxon>
        <taxon>Micrococcales</taxon>
        <taxon>Microbacteriaceae</taxon>
        <taxon>Agromyces</taxon>
    </lineage>
</organism>
<name>A0A1N6DRX5_9MICO</name>
<dbReference type="AlphaFoldDB" id="A0A1N6DRX5"/>
<dbReference type="GO" id="GO:0009231">
    <property type="term" value="P:riboflavin biosynthetic process"/>
    <property type="evidence" value="ECO:0007669"/>
    <property type="project" value="InterPro"/>
</dbReference>
<dbReference type="Gene3D" id="3.40.430.10">
    <property type="entry name" value="Dihydrofolate Reductase, subunit A"/>
    <property type="match status" value="1"/>
</dbReference>
<evidence type="ECO:0000313" key="2">
    <source>
        <dbReference type="EMBL" id="SIN73555.1"/>
    </source>
</evidence>
<dbReference type="InterPro" id="IPR050765">
    <property type="entry name" value="Riboflavin_Biosynth_HTPR"/>
</dbReference>
<accession>A0A1N6DRX5</accession>
<dbReference type="PANTHER" id="PTHR38011">
    <property type="entry name" value="DIHYDROFOLATE REDUCTASE FAMILY PROTEIN (AFU_ORTHOLOGUE AFUA_8G06820)"/>
    <property type="match status" value="1"/>
</dbReference>
<dbReference type="InterPro" id="IPR024072">
    <property type="entry name" value="DHFR-like_dom_sf"/>
</dbReference>
<reference evidence="3" key="1">
    <citation type="submission" date="2016-11" db="EMBL/GenBank/DDBJ databases">
        <authorList>
            <person name="Varghese N."/>
            <person name="Submissions S."/>
        </authorList>
    </citation>
    <scope>NUCLEOTIDE SEQUENCE [LARGE SCALE GENOMIC DNA]</scope>
    <source>
        <strain evidence="3">DSM 8595</strain>
    </source>
</reference>
<evidence type="ECO:0000259" key="1">
    <source>
        <dbReference type="Pfam" id="PF01872"/>
    </source>
</evidence>
<protein>
    <submittedName>
        <fullName evidence="2">Dihydrofolate reductase</fullName>
    </submittedName>
</protein>
<dbReference type="InterPro" id="IPR002734">
    <property type="entry name" value="RibDG_C"/>
</dbReference>
<dbReference type="RefSeq" id="WP_074258883.1">
    <property type="nucleotide sequence ID" value="NZ_FSRJ01000001.1"/>
</dbReference>
<dbReference type="Pfam" id="PF01872">
    <property type="entry name" value="RibD_C"/>
    <property type="match status" value="1"/>
</dbReference>
<dbReference type="SUPFAM" id="SSF53597">
    <property type="entry name" value="Dihydrofolate reductase-like"/>
    <property type="match status" value="1"/>
</dbReference>
<dbReference type="Proteomes" id="UP000184699">
    <property type="component" value="Unassembled WGS sequence"/>
</dbReference>
<keyword evidence="3" id="KW-1185">Reference proteome</keyword>
<evidence type="ECO:0000313" key="3">
    <source>
        <dbReference type="Proteomes" id="UP000184699"/>
    </source>
</evidence>
<gene>
    <name evidence="2" type="ORF">SAMN05443544_0659</name>
</gene>
<feature type="domain" description="Bacterial bifunctional deaminase-reductase C-terminal" evidence="1">
    <location>
        <begin position="5"/>
        <end position="170"/>
    </location>
</feature>
<sequence>MTKFQYSVASSLDGFIADDRHGLEWLLQFGFDAFQEHYDRFFADVGAVVLGASTYEWILREQPDNWDFGARPAWVLTHRRLTAPRGADIRFASGDILPIAEAVRAEAGERNVWIVGGGPTAAQFLEAGRLDELLVTYVPVVLGHGKPLLPVSTVTPRFTLVRTTPFPNGAVEHVYRTG</sequence>
<proteinExistence type="predicted"/>
<dbReference type="OrthoDB" id="3427770at2"/>
<dbReference type="GO" id="GO:0008703">
    <property type="term" value="F:5-amino-6-(5-phosphoribosylamino)uracil reductase activity"/>
    <property type="evidence" value="ECO:0007669"/>
    <property type="project" value="InterPro"/>
</dbReference>
<dbReference type="EMBL" id="FSRJ01000001">
    <property type="protein sequence ID" value="SIN73555.1"/>
    <property type="molecule type" value="Genomic_DNA"/>
</dbReference>
<dbReference type="PANTHER" id="PTHR38011:SF11">
    <property type="entry name" value="2,5-DIAMINO-6-RIBOSYLAMINO-4(3H)-PYRIMIDINONE 5'-PHOSPHATE REDUCTASE"/>
    <property type="match status" value="1"/>
</dbReference>